<dbReference type="EMBL" id="HBFR01027234">
    <property type="protein sequence ID" value="CAD8892464.1"/>
    <property type="molecule type" value="Transcribed_RNA"/>
</dbReference>
<organism evidence="1">
    <name type="scientific">Corethron hystrix</name>
    <dbReference type="NCBI Taxonomy" id="216773"/>
    <lineage>
        <taxon>Eukaryota</taxon>
        <taxon>Sar</taxon>
        <taxon>Stramenopiles</taxon>
        <taxon>Ochrophyta</taxon>
        <taxon>Bacillariophyta</taxon>
        <taxon>Coscinodiscophyceae</taxon>
        <taxon>Corethrophycidae</taxon>
        <taxon>Corethrales</taxon>
        <taxon>Corethraceae</taxon>
        <taxon>Corethron</taxon>
    </lineage>
</organism>
<accession>A0A7S1BMR0</accession>
<dbReference type="AlphaFoldDB" id="A0A7S1BMR0"/>
<sequence>MDRVRSSPHLLERLSDPRYAAALEEMRVDPGRAKKKYQDVPEMINFFRDFCGVVGDHFMQLDAAQKREQGRRSYENGDGVEIQAKSRNVGEDVAIRELGKGNFTTTPQNDADAAKVDAILQDREMAEMLMDPEMKKVMADCSRPGAMRAFMSHPKWGPKLRKMIDHGLLQVA</sequence>
<proteinExistence type="predicted"/>
<reference evidence="1" key="1">
    <citation type="submission" date="2021-01" db="EMBL/GenBank/DDBJ databases">
        <authorList>
            <person name="Corre E."/>
            <person name="Pelletier E."/>
            <person name="Niang G."/>
            <person name="Scheremetjew M."/>
            <person name="Finn R."/>
            <person name="Kale V."/>
            <person name="Holt S."/>
            <person name="Cochrane G."/>
            <person name="Meng A."/>
            <person name="Brown T."/>
            <person name="Cohen L."/>
        </authorList>
    </citation>
    <scope>NUCLEOTIDE SEQUENCE</scope>
    <source>
        <strain evidence="1">308</strain>
    </source>
</reference>
<gene>
    <name evidence="1" type="ORF">CHYS00102_LOCUS19672</name>
</gene>
<evidence type="ECO:0000313" key="1">
    <source>
        <dbReference type="EMBL" id="CAD8892464.1"/>
    </source>
</evidence>
<dbReference type="Gene3D" id="1.10.260.100">
    <property type="match status" value="2"/>
</dbReference>
<protein>
    <recommendedName>
        <fullName evidence="2">STI1 domain-containing protein</fullName>
    </recommendedName>
</protein>
<name>A0A7S1BMR0_9STRA</name>
<evidence type="ECO:0008006" key="2">
    <source>
        <dbReference type="Google" id="ProtNLM"/>
    </source>
</evidence>